<feature type="compositionally biased region" description="Basic and acidic residues" evidence="1">
    <location>
        <begin position="324"/>
        <end position="343"/>
    </location>
</feature>
<reference evidence="2" key="1">
    <citation type="submission" date="2012-04" db="EMBL/GenBank/DDBJ databases">
        <title>The Genome Sequence of Loa loa.</title>
        <authorList>
            <consortium name="The Broad Institute Genome Sequencing Platform"/>
            <consortium name="Broad Institute Genome Sequencing Center for Infectious Disease"/>
            <person name="Nutman T.B."/>
            <person name="Fink D.L."/>
            <person name="Russ C."/>
            <person name="Young S."/>
            <person name="Zeng Q."/>
            <person name="Gargeya S."/>
            <person name="Alvarado L."/>
            <person name="Berlin A."/>
            <person name="Chapman S.B."/>
            <person name="Chen Z."/>
            <person name="Freedman E."/>
            <person name="Gellesch M."/>
            <person name="Goldberg J."/>
            <person name="Griggs A."/>
            <person name="Gujja S."/>
            <person name="Heilman E.R."/>
            <person name="Heiman D."/>
            <person name="Howarth C."/>
            <person name="Mehta T."/>
            <person name="Neiman D."/>
            <person name="Pearson M."/>
            <person name="Roberts A."/>
            <person name="Saif S."/>
            <person name="Shea T."/>
            <person name="Shenoy N."/>
            <person name="Sisk P."/>
            <person name="Stolte C."/>
            <person name="Sykes S."/>
            <person name="White J."/>
            <person name="Yandava C."/>
            <person name="Haas B."/>
            <person name="Henn M.R."/>
            <person name="Nusbaum C."/>
            <person name="Birren B."/>
        </authorList>
    </citation>
    <scope>NUCLEOTIDE SEQUENCE [LARGE SCALE GENOMIC DNA]</scope>
</reference>
<dbReference type="EMBL" id="JH712175">
    <property type="protein sequence ID" value="EJD75132.1"/>
    <property type="molecule type" value="Genomic_DNA"/>
</dbReference>
<feature type="region of interest" description="Disordered" evidence="1">
    <location>
        <begin position="324"/>
        <end position="355"/>
    </location>
</feature>
<dbReference type="CTD" id="31251717"/>
<dbReference type="Pfam" id="PF03564">
    <property type="entry name" value="DUF1759"/>
    <property type="match status" value="1"/>
</dbReference>
<sequence length="355" mass="40771">MWGQCISQFQESIHKGTNLTPTREFMHLLSSWKGEAGEQISELMVNEGNYALVIETLYGRCSDKKRDEGTMTDSGRIVKHPKEKMKTERDPEQKPLEQEVERLNRQGKDAAGKIICDKELRLCELCLRERPLTRKLEAEDETFVLRSSHNSASCKGHGGREHSKNFKKRAEANQTPKIVAATLRIIASRKLMVNKLNLKRIVECRNVNNRNGGHKEVRVLKDNLWCSTFGVQMLSENVGNIQACTVDLVLERIPCMTNDKSEELEEGEWGKSDVLVGVGGIEILIRNFIKHPTRMNDFGNRNRSGQRRQRESDIRNRLLRTKKGDVELAKKEPRDRASRRIWTDTENGYDPQCED</sequence>
<feature type="compositionally biased region" description="Basic and acidic residues" evidence="1">
    <location>
        <begin position="158"/>
        <end position="171"/>
    </location>
</feature>
<accession>A0A1S0UHF8</accession>
<gene>
    <name evidence="2" type="ORF">LOAG_17667</name>
</gene>
<dbReference type="KEGG" id="loa:LOAG_17667"/>
<dbReference type="InterPro" id="IPR005312">
    <property type="entry name" value="DUF1759"/>
</dbReference>
<protein>
    <submittedName>
        <fullName evidence="2">Uncharacterized protein</fullName>
    </submittedName>
</protein>
<proteinExistence type="predicted"/>
<evidence type="ECO:0000256" key="1">
    <source>
        <dbReference type="SAM" id="MobiDB-lite"/>
    </source>
</evidence>
<dbReference type="InParanoid" id="A0A1S0UHF8"/>
<dbReference type="AlphaFoldDB" id="A0A1S0UHF8"/>
<dbReference type="GeneID" id="31251717"/>
<name>A0A1S0UHF8_LOALO</name>
<feature type="region of interest" description="Disordered" evidence="1">
    <location>
        <begin position="149"/>
        <end position="171"/>
    </location>
</feature>
<dbReference type="RefSeq" id="XP_020306011.1">
    <property type="nucleotide sequence ID" value="XM_020450330.1"/>
</dbReference>
<evidence type="ECO:0000313" key="2">
    <source>
        <dbReference type="EMBL" id="EJD75132.1"/>
    </source>
</evidence>
<organism evidence="2">
    <name type="scientific">Loa loa</name>
    <name type="common">Eye worm</name>
    <name type="synonym">Filaria loa</name>
    <dbReference type="NCBI Taxonomy" id="7209"/>
    <lineage>
        <taxon>Eukaryota</taxon>
        <taxon>Metazoa</taxon>
        <taxon>Ecdysozoa</taxon>
        <taxon>Nematoda</taxon>
        <taxon>Chromadorea</taxon>
        <taxon>Rhabditida</taxon>
        <taxon>Spirurina</taxon>
        <taxon>Spiruromorpha</taxon>
        <taxon>Filarioidea</taxon>
        <taxon>Onchocercidae</taxon>
        <taxon>Loa</taxon>
    </lineage>
</organism>